<feature type="binding site" evidence="5">
    <location>
        <begin position="11"/>
        <end position="16"/>
    </location>
    <ligand>
        <name>ATP</name>
        <dbReference type="ChEBI" id="CHEBI:30616"/>
    </ligand>
</feature>
<sequence length="200" mass="22655">MIRIGITGGIGSGKSVVATILQLTGIPVYIADKESKQLTDSSPVIRKQLIELLGKDIYTEQGLNKKLLASYIFNNPECLKQVNAIIHPEVNSHFQNWVRNQHSNICAIESAILFESGFNKTVDVNLMVYAPIEIRIARVLARDNVSREEIIRRISNQMSDEQKKELSDYVIYNDDIHTLLPQANQFLNYLTSRQPQDNAE</sequence>
<comment type="caution">
    <text evidence="7">The sequence shown here is derived from an EMBL/GenBank/DDBJ whole genome shotgun (WGS) entry which is preliminary data.</text>
</comment>
<evidence type="ECO:0000256" key="3">
    <source>
        <dbReference type="ARBA" id="ARBA00022840"/>
    </source>
</evidence>
<dbReference type="EMBL" id="FNVS01000013">
    <property type="protein sequence ID" value="SEG05091.1"/>
    <property type="molecule type" value="Genomic_DNA"/>
</dbReference>
<dbReference type="Pfam" id="PF01121">
    <property type="entry name" value="CoaE"/>
    <property type="match status" value="1"/>
</dbReference>
<dbReference type="RefSeq" id="WP_103983802.1">
    <property type="nucleotide sequence ID" value="NZ_FNVS01000013.1"/>
</dbReference>
<dbReference type="NCBIfam" id="TIGR00152">
    <property type="entry name" value="dephospho-CoA kinase"/>
    <property type="match status" value="1"/>
</dbReference>
<evidence type="ECO:0000313" key="7">
    <source>
        <dbReference type="EMBL" id="SEG05091.1"/>
    </source>
</evidence>
<accession>A0A8G2BXI0</accession>
<keyword evidence="5" id="KW-0808">Transferase</keyword>
<dbReference type="CDD" id="cd02022">
    <property type="entry name" value="DPCK"/>
    <property type="match status" value="1"/>
</dbReference>
<keyword evidence="5 7" id="KW-0418">Kinase</keyword>
<dbReference type="GO" id="GO:0004140">
    <property type="term" value="F:dephospho-CoA kinase activity"/>
    <property type="evidence" value="ECO:0007669"/>
    <property type="project" value="UniProtKB-UniRule"/>
</dbReference>
<reference evidence="7 8" key="1">
    <citation type="submission" date="2016-10" db="EMBL/GenBank/DDBJ databases">
        <authorList>
            <person name="Varghese N."/>
            <person name="Submissions S."/>
        </authorList>
    </citation>
    <scope>NUCLEOTIDE SEQUENCE [LARGE SCALE GENOMIC DNA]</scope>
    <source>
        <strain evidence="7 8">DSM 29073</strain>
    </source>
</reference>
<comment type="catalytic activity">
    <reaction evidence="5">
        <text>3'-dephospho-CoA + ATP = ADP + CoA + H(+)</text>
        <dbReference type="Rhea" id="RHEA:18245"/>
        <dbReference type="ChEBI" id="CHEBI:15378"/>
        <dbReference type="ChEBI" id="CHEBI:30616"/>
        <dbReference type="ChEBI" id="CHEBI:57287"/>
        <dbReference type="ChEBI" id="CHEBI:57328"/>
        <dbReference type="ChEBI" id="CHEBI:456216"/>
        <dbReference type="EC" id="2.7.1.24"/>
    </reaction>
</comment>
<dbReference type="InterPro" id="IPR001977">
    <property type="entry name" value="Depp_CoAkinase"/>
</dbReference>
<comment type="function">
    <text evidence="5">Catalyzes the phosphorylation of the 3'-hydroxyl group of dephosphocoenzyme A to form coenzyme A.</text>
</comment>
<dbReference type="InterPro" id="IPR027417">
    <property type="entry name" value="P-loop_NTPase"/>
</dbReference>
<comment type="similarity">
    <text evidence="1 5">Belongs to the CoaE family.</text>
</comment>
<dbReference type="Gene3D" id="3.40.50.300">
    <property type="entry name" value="P-loop containing nucleotide triphosphate hydrolases"/>
    <property type="match status" value="1"/>
</dbReference>
<name>A0A8G2BXI0_9BACT</name>
<keyword evidence="2 5" id="KW-0547">Nucleotide-binding</keyword>
<evidence type="ECO:0000256" key="1">
    <source>
        <dbReference type="ARBA" id="ARBA00009018"/>
    </source>
</evidence>
<comment type="pathway">
    <text evidence="5">Cofactor biosynthesis; coenzyme A biosynthesis; CoA from (R)-pantothenate: step 5/5.</text>
</comment>
<dbReference type="SUPFAM" id="SSF52540">
    <property type="entry name" value="P-loop containing nucleoside triphosphate hydrolases"/>
    <property type="match status" value="1"/>
</dbReference>
<protein>
    <recommendedName>
        <fullName evidence="5 6">Dephospho-CoA kinase</fullName>
        <ecNumber evidence="5 6">2.7.1.24</ecNumber>
    </recommendedName>
    <alternativeName>
        <fullName evidence="5">Dephosphocoenzyme A kinase</fullName>
    </alternativeName>
</protein>
<dbReference type="GO" id="GO:0005524">
    <property type="term" value="F:ATP binding"/>
    <property type="evidence" value="ECO:0007669"/>
    <property type="project" value="UniProtKB-UniRule"/>
</dbReference>
<evidence type="ECO:0000256" key="5">
    <source>
        <dbReference type="HAMAP-Rule" id="MF_00376"/>
    </source>
</evidence>
<evidence type="ECO:0000256" key="2">
    <source>
        <dbReference type="ARBA" id="ARBA00022741"/>
    </source>
</evidence>
<dbReference type="AlphaFoldDB" id="A0A8G2BXI0"/>
<evidence type="ECO:0000313" key="8">
    <source>
        <dbReference type="Proteomes" id="UP000236725"/>
    </source>
</evidence>
<organism evidence="7 8">
    <name type="scientific">Parabacteroides chinchillae</name>
    <dbReference type="NCBI Taxonomy" id="871327"/>
    <lineage>
        <taxon>Bacteria</taxon>
        <taxon>Pseudomonadati</taxon>
        <taxon>Bacteroidota</taxon>
        <taxon>Bacteroidia</taxon>
        <taxon>Bacteroidales</taxon>
        <taxon>Tannerellaceae</taxon>
        <taxon>Parabacteroides</taxon>
    </lineage>
</organism>
<dbReference type="GO" id="GO:0005737">
    <property type="term" value="C:cytoplasm"/>
    <property type="evidence" value="ECO:0007669"/>
    <property type="project" value="UniProtKB-SubCell"/>
</dbReference>
<comment type="subcellular location">
    <subcellularLocation>
        <location evidence="5">Cytoplasm</location>
    </subcellularLocation>
</comment>
<dbReference type="Proteomes" id="UP000236725">
    <property type="component" value="Unassembled WGS sequence"/>
</dbReference>
<dbReference type="GO" id="GO:0015937">
    <property type="term" value="P:coenzyme A biosynthetic process"/>
    <property type="evidence" value="ECO:0007669"/>
    <property type="project" value="UniProtKB-UniRule"/>
</dbReference>
<dbReference type="HAMAP" id="MF_00376">
    <property type="entry name" value="Dephospho_CoA_kinase"/>
    <property type="match status" value="1"/>
</dbReference>
<proteinExistence type="inferred from homology"/>
<evidence type="ECO:0000256" key="4">
    <source>
        <dbReference type="ARBA" id="ARBA00022993"/>
    </source>
</evidence>
<keyword evidence="3 5" id="KW-0067">ATP-binding</keyword>
<dbReference type="EC" id="2.7.1.24" evidence="5 6"/>
<dbReference type="PROSITE" id="PS51219">
    <property type="entry name" value="DPCK"/>
    <property type="match status" value="1"/>
</dbReference>
<dbReference type="PANTHER" id="PTHR10695:SF46">
    <property type="entry name" value="BIFUNCTIONAL COENZYME A SYNTHASE-RELATED"/>
    <property type="match status" value="1"/>
</dbReference>
<keyword evidence="5" id="KW-0963">Cytoplasm</keyword>
<dbReference type="PANTHER" id="PTHR10695">
    <property type="entry name" value="DEPHOSPHO-COA KINASE-RELATED"/>
    <property type="match status" value="1"/>
</dbReference>
<evidence type="ECO:0000256" key="6">
    <source>
        <dbReference type="NCBIfam" id="TIGR00152"/>
    </source>
</evidence>
<gene>
    <name evidence="5" type="primary">coaE</name>
    <name evidence="7" type="ORF">SAMN05444001_11354</name>
</gene>
<keyword evidence="4 5" id="KW-0173">Coenzyme A biosynthesis</keyword>
<keyword evidence="8" id="KW-1185">Reference proteome</keyword>
<dbReference type="UniPathway" id="UPA00241">
    <property type="reaction ID" value="UER00356"/>
</dbReference>